<dbReference type="PROSITE" id="PS51755">
    <property type="entry name" value="OMPR_PHOB"/>
    <property type="match status" value="1"/>
</dbReference>
<keyword evidence="8" id="KW-1185">Reference proteome</keyword>
<comment type="similarity">
    <text evidence="1">Belongs to the AfsR/DnrI/RedD regulatory family.</text>
</comment>
<keyword evidence="2" id="KW-0805">Transcription regulation</keyword>
<dbReference type="Pfam" id="PF03704">
    <property type="entry name" value="BTAD"/>
    <property type="match status" value="1"/>
</dbReference>
<dbReference type="InterPro" id="IPR005158">
    <property type="entry name" value="BTAD"/>
</dbReference>
<dbReference type="InterPro" id="IPR049052">
    <property type="entry name" value="nSTAND1"/>
</dbReference>
<evidence type="ECO:0000256" key="4">
    <source>
        <dbReference type="ARBA" id="ARBA00023163"/>
    </source>
</evidence>
<dbReference type="InterPro" id="IPR036388">
    <property type="entry name" value="WH-like_DNA-bd_sf"/>
</dbReference>
<dbReference type="Pfam" id="PF20703">
    <property type="entry name" value="nSTAND1"/>
    <property type="match status" value="1"/>
</dbReference>
<dbReference type="InterPro" id="IPR011990">
    <property type="entry name" value="TPR-like_helical_dom_sf"/>
</dbReference>
<dbReference type="EMBL" id="JAEUAX010000001">
    <property type="protein sequence ID" value="MBW9108280.1"/>
    <property type="molecule type" value="Genomic_DNA"/>
</dbReference>
<dbReference type="InterPro" id="IPR027417">
    <property type="entry name" value="P-loop_NTPase"/>
</dbReference>
<dbReference type="Proteomes" id="UP000777440">
    <property type="component" value="Unassembled WGS sequence"/>
</dbReference>
<reference evidence="7 8" key="1">
    <citation type="journal article" date="2021" name="MBio">
        <title>Poor Competitiveness of Bradyrhizobium in Pigeon Pea Root Colonization in Indian Soils.</title>
        <authorList>
            <person name="Chalasani D."/>
            <person name="Basu A."/>
            <person name="Pullabhotla S.V.S.R.N."/>
            <person name="Jorrin B."/>
            <person name="Neal A.L."/>
            <person name="Poole P.S."/>
            <person name="Podile A.R."/>
            <person name="Tkacz A."/>
        </authorList>
    </citation>
    <scope>NUCLEOTIDE SEQUENCE [LARGE SCALE GENOMIC DNA]</scope>
    <source>
        <strain evidence="7 8">HU12</strain>
    </source>
</reference>
<dbReference type="Pfam" id="PF00486">
    <property type="entry name" value="Trans_reg_C"/>
    <property type="match status" value="1"/>
</dbReference>
<comment type="caution">
    <text evidence="7">The sequence shown here is derived from an EMBL/GenBank/DDBJ whole genome shotgun (WGS) entry which is preliminary data.</text>
</comment>
<evidence type="ECO:0000256" key="1">
    <source>
        <dbReference type="ARBA" id="ARBA00005820"/>
    </source>
</evidence>
<dbReference type="SUPFAM" id="SSF50998">
    <property type="entry name" value="Quinoprotein alcohol dehydrogenase-like"/>
    <property type="match status" value="1"/>
</dbReference>
<dbReference type="InterPro" id="IPR011044">
    <property type="entry name" value="Quino_amine_DH_bsu"/>
</dbReference>
<dbReference type="PANTHER" id="PTHR35807">
    <property type="entry name" value="TRANSCRIPTIONAL REGULATOR REDD-RELATED"/>
    <property type="match status" value="1"/>
</dbReference>
<dbReference type="Gene3D" id="1.25.40.10">
    <property type="entry name" value="Tetratricopeptide repeat domain"/>
    <property type="match status" value="1"/>
</dbReference>
<keyword evidence="4" id="KW-0804">Transcription</keyword>
<dbReference type="SMART" id="SM00862">
    <property type="entry name" value="Trans_reg_C"/>
    <property type="match status" value="1"/>
</dbReference>
<proteinExistence type="inferred from homology"/>
<evidence type="ECO:0000313" key="8">
    <source>
        <dbReference type="Proteomes" id="UP000777440"/>
    </source>
</evidence>
<dbReference type="SUPFAM" id="SSF50969">
    <property type="entry name" value="YVTN repeat-like/Quinoprotein amine dehydrogenase"/>
    <property type="match status" value="1"/>
</dbReference>
<evidence type="ECO:0000256" key="5">
    <source>
        <dbReference type="PROSITE-ProRule" id="PRU01091"/>
    </source>
</evidence>
<dbReference type="InterPro" id="IPR001867">
    <property type="entry name" value="OmpR/PhoB-type_DNA-bd"/>
</dbReference>
<protein>
    <submittedName>
        <fullName evidence="7">AfsR/SARP family transcriptional regulator</fullName>
    </submittedName>
</protein>
<dbReference type="InterPro" id="IPR016032">
    <property type="entry name" value="Sig_transdc_resp-reg_C-effctor"/>
</dbReference>
<gene>
    <name evidence="7" type="ORF">JNB61_00665</name>
</gene>
<feature type="DNA-binding region" description="OmpR/PhoB-type" evidence="5">
    <location>
        <begin position="1"/>
        <end position="84"/>
    </location>
</feature>
<evidence type="ECO:0000256" key="2">
    <source>
        <dbReference type="ARBA" id="ARBA00023015"/>
    </source>
</evidence>
<dbReference type="SMART" id="SM01043">
    <property type="entry name" value="BTAD"/>
    <property type="match status" value="1"/>
</dbReference>
<dbReference type="SUPFAM" id="SSF48452">
    <property type="entry name" value="TPR-like"/>
    <property type="match status" value="1"/>
</dbReference>
<evidence type="ECO:0000256" key="3">
    <source>
        <dbReference type="ARBA" id="ARBA00023125"/>
    </source>
</evidence>
<name>A0ABS7HT37_9MICO</name>
<dbReference type="InterPro" id="IPR011047">
    <property type="entry name" value="Quinoprotein_ADH-like_sf"/>
</dbReference>
<dbReference type="Gene3D" id="1.10.10.10">
    <property type="entry name" value="Winged helix-like DNA-binding domain superfamily/Winged helix DNA-binding domain"/>
    <property type="match status" value="1"/>
</dbReference>
<dbReference type="PANTHER" id="PTHR35807:SF1">
    <property type="entry name" value="TRANSCRIPTIONAL REGULATOR REDD"/>
    <property type="match status" value="1"/>
</dbReference>
<evidence type="ECO:0000313" key="7">
    <source>
        <dbReference type="EMBL" id="MBW9108280.1"/>
    </source>
</evidence>
<feature type="domain" description="OmpR/PhoB-type" evidence="6">
    <location>
        <begin position="1"/>
        <end position="84"/>
    </location>
</feature>
<organism evidence="7 8">
    <name type="scientific">Microbacterium ureisolvens</name>
    <dbReference type="NCBI Taxonomy" id="2781186"/>
    <lineage>
        <taxon>Bacteria</taxon>
        <taxon>Bacillati</taxon>
        <taxon>Actinomycetota</taxon>
        <taxon>Actinomycetes</taxon>
        <taxon>Micrococcales</taxon>
        <taxon>Microbacteriaceae</taxon>
        <taxon>Microbacterium</taxon>
    </lineage>
</organism>
<dbReference type="RefSeq" id="WP_220338471.1">
    <property type="nucleotide sequence ID" value="NZ_JAEUAX010000001.1"/>
</dbReference>
<dbReference type="InterPro" id="IPR051677">
    <property type="entry name" value="AfsR-DnrI-RedD_regulator"/>
</dbReference>
<evidence type="ECO:0000259" key="6">
    <source>
        <dbReference type="PROSITE" id="PS51755"/>
    </source>
</evidence>
<dbReference type="SUPFAM" id="SSF46894">
    <property type="entry name" value="C-terminal effector domain of the bipartite response regulators"/>
    <property type="match status" value="1"/>
</dbReference>
<accession>A0ABS7HT37</accession>
<sequence>MVVKVLGPLETGAGPLSPRERAMLSALVVRRGTTVSPSELADAWWGEAAPRTWEQQVRNAVGRIRSRLGSHSIETVGVTYRLGIDADSIDAVQFERLASTARAHALRGEHERAIDTYRRALALWRGEPLPDVAGWEPGIVEALRLDEIRESIEEELLEARLAAGEHRSLLPDAERLLREQPLREDRWAIVALANYRADRQAEALAVLRAARERLAEELGIEPGARLAELDVAILRRDPALAAPPSAPAAAAACPYPGLRPFGAEDSDVFFGREDDTEAILERLAAGSVVTIAGASGTGKSSLLLAGVLPRLQERGRLIEVVRPGSDGAAAVQRASAHAHVLAIDQAEELLAASSDAASSFSLLAHEFVASGGALLVTVRSDALDRLRALPGLGDDVGRSVYLLGGLTDASYRSAIEEPARRSGLHLEPGLVELAVRDAGDRSSTLPHLSHALQQTWLRREGTTLTVAGYRAAGGIPGAIAQSAEEAFQSLSPEEQDLCRSLMLRLVDRGADGASTRRRVAAAPLLADAPRRRVLERLAKARLVTIDEDAVAIAHESVAIAWPRLDGWLEDDANGARTLRAVETAAAAWDAAGRADDDLLRGARLHSALAWRDAAHPDLTAVEADLLDTSAAREEESIRELSDSAARERSRGRVLAMSLVGAAILLVTAVVAGALAGLRGQEAAAAAENAKVEAVVATSLSLRASDREGAALLAAEAYRRWPDDPRVRSALLGTMTSASGLLDAHATPGAYRTTMTAIPGTGTALRVRDGEAGTALEIVDAASGDVVRELDVDLVVEDRWLSDYRDVKVSADGRVGLVQSGTFVDPDDRGSCCWNQLTFVDLSSGEQLPGSRLLEMRTSVDVDLGEDGSVAYFQHPITGDAMSVDTRSGDVRTSGPDAFGDFTGEGGIYNAVAVVDSGRVAVGVHDRVDVFDRASLALIRSIELPGEMGGYSLTPDGTGGLLTSGPEGRARVRADSGDTVWSLPTADADPCWLLERLPNGTILCSDVGTVSVLDPETGRPSGPSLATQNPGHVLVSAIDDDTVLLDDGFNARWMRWRLDGSSAGAELIAPARQILEPPAEDGRYMVTVPIGGGPAQLWDLQTDAATGDEADGITLLGNDVAEVYSEAQHELWLVNIRTGQRYQYDDGASPADLWLLTARWGPHVFVASSEQIMAVDPVTVKKVGATLRIDDNEFAYIGSVSQSADGEIVVVNWLDQGIGRSQVGVFRLSDGRVLARGLFDHDRTIILPDGDLISVMARGIQRVDAATLEPVSTLSRSSASSNVLMASVDGRTLLNVGFDNRLQLFDLTRDIPLGDAIDMSAYDQGPGGFLAADGTRLLTNGPGGVMSWDLRPAEQARAACAIAGRELTEEEWDTYFAGDDRVATCAALADAPH</sequence>
<dbReference type="CDD" id="cd15831">
    <property type="entry name" value="BTAD"/>
    <property type="match status" value="1"/>
</dbReference>
<dbReference type="SUPFAM" id="SSF52540">
    <property type="entry name" value="P-loop containing nucleoside triphosphate hydrolases"/>
    <property type="match status" value="1"/>
</dbReference>
<keyword evidence="3 5" id="KW-0238">DNA-binding</keyword>